<evidence type="ECO:0000313" key="4">
    <source>
        <dbReference type="EMBL" id="PLV22677.1"/>
    </source>
</evidence>
<keyword evidence="5" id="KW-1185">Reference proteome</keyword>
<dbReference type="AlphaFoldDB" id="A0AAX0VTB5"/>
<sequence>MQPYQYALAAGVALLIILTVLPSLFAVAKRRAFDLGKEIGLDTRDAAHAQQIRTLKGELEDIAIHREAEQRKHHTTNADLQRENLALEHRINARDAQLREATDAQAKSDQTIANLKLTITELEERIMSYTGLAVTRADYDLVLKATNTLQLSQRTLKALKSQTQADIAGAQAEALSDLAKRIHAQLRSTAATTARTEEAA</sequence>
<organism evidence="3 6">
    <name type="scientific">Pseudomonas guariconensis</name>
    <dbReference type="NCBI Taxonomy" id="1288410"/>
    <lineage>
        <taxon>Bacteria</taxon>
        <taxon>Pseudomonadati</taxon>
        <taxon>Pseudomonadota</taxon>
        <taxon>Gammaproteobacteria</taxon>
        <taxon>Pseudomonadales</taxon>
        <taxon>Pseudomonadaceae</taxon>
        <taxon>Pseudomonas</taxon>
    </lineage>
</organism>
<dbReference type="EMBL" id="PJCP01000017">
    <property type="protein sequence ID" value="PLV22677.1"/>
    <property type="molecule type" value="Genomic_DNA"/>
</dbReference>
<comment type="caution">
    <text evidence="3">The sequence shown here is derived from an EMBL/GenBank/DDBJ whole genome shotgun (WGS) entry which is preliminary data.</text>
</comment>
<protein>
    <submittedName>
        <fullName evidence="3">Uncharacterized protein</fullName>
    </submittedName>
</protein>
<evidence type="ECO:0000256" key="1">
    <source>
        <dbReference type="SAM" id="Coils"/>
    </source>
</evidence>
<accession>A0AAX0VTB5</accession>
<dbReference type="Proteomes" id="UP000234878">
    <property type="component" value="Unassembled WGS sequence"/>
</dbReference>
<keyword evidence="2" id="KW-1133">Transmembrane helix</keyword>
<name>A0AAX0VTB5_9PSED</name>
<evidence type="ECO:0000313" key="3">
    <source>
        <dbReference type="EMBL" id="PLV17735.1"/>
    </source>
</evidence>
<evidence type="ECO:0000313" key="5">
    <source>
        <dbReference type="Proteomes" id="UP000234839"/>
    </source>
</evidence>
<evidence type="ECO:0000313" key="6">
    <source>
        <dbReference type="Proteomes" id="UP000234878"/>
    </source>
</evidence>
<feature type="coiled-coil region" evidence="1">
    <location>
        <begin position="105"/>
        <end position="132"/>
    </location>
</feature>
<proteinExistence type="predicted"/>
<gene>
    <name evidence="3" type="ORF">CXG49_17205</name>
    <name evidence="4" type="ORF">CXG53_19240</name>
</gene>
<dbReference type="Proteomes" id="UP000234839">
    <property type="component" value="Unassembled WGS sequence"/>
</dbReference>
<evidence type="ECO:0000256" key="2">
    <source>
        <dbReference type="SAM" id="Phobius"/>
    </source>
</evidence>
<dbReference type="RefSeq" id="WP_102082129.1">
    <property type="nucleotide sequence ID" value="NZ_PJCP01000017.1"/>
</dbReference>
<reference evidence="5 6" key="1">
    <citation type="submission" date="2017-12" db="EMBL/GenBank/DDBJ databases">
        <title>Detection of the carbapenemase gene blaVIM-5 in members of the Pseudomonas putida group isolated from polluted Nigerian wetlands.</title>
        <authorList>
            <person name="Adelowo O."/>
            <person name="Vollmers J."/>
            <person name="Maeusezahl I."/>
            <person name="Kaster A.-K."/>
            <person name="Mueller J.A."/>
        </authorList>
    </citation>
    <scope>NUCLEOTIDE SEQUENCE [LARGE SCALE GENOMIC DNA]</scope>
    <source>
        <strain evidence="4 5">MR119</strain>
        <strain evidence="3 6">MR144</strain>
    </source>
</reference>
<keyword evidence="2" id="KW-0472">Membrane</keyword>
<feature type="transmembrane region" description="Helical" evidence="2">
    <location>
        <begin position="6"/>
        <end position="28"/>
    </location>
</feature>
<keyword evidence="2" id="KW-0812">Transmembrane</keyword>
<dbReference type="EMBL" id="PJCQ01000017">
    <property type="protein sequence ID" value="PLV17735.1"/>
    <property type="molecule type" value="Genomic_DNA"/>
</dbReference>
<keyword evidence="1" id="KW-0175">Coiled coil</keyword>